<feature type="chain" id="PRO_5007419189" evidence="2">
    <location>
        <begin position="18"/>
        <end position="299"/>
    </location>
</feature>
<name>A0A0N5A8M2_9BILA</name>
<proteinExistence type="predicted"/>
<dbReference type="Proteomes" id="UP000046393">
    <property type="component" value="Unplaced"/>
</dbReference>
<evidence type="ECO:0000256" key="2">
    <source>
        <dbReference type="SAM" id="SignalP"/>
    </source>
</evidence>
<protein>
    <submittedName>
        <fullName evidence="4">Uncharacterized protein</fullName>
    </submittedName>
</protein>
<evidence type="ECO:0000313" key="3">
    <source>
        <dbReference type="Proteomes" id="UP000046393"/>
    </source>
</evidence>
<keyword evidence="3" id="KW-1185">Reference proteome</keyword>
<evidence type="ECO:0000256" key="1">
    <source>
        <dbReference type="SAM" id="MobiDB-lite"/>
    </source>
</evidence>
<evidence type="ECO:0000313" key="4">
    <source>
        <dbReference type="WBParaSite" id="SMUV_0000042601-mRNA-1"/>
    </source>
</evidence>
<keyword evidence="2" id="KW-0732">Signal</keyword>
<dbReference type="WBParaSite" id="SMUV_0000042601-mRNA-1">
    <property type="protein sequence ID" value="SMUV_0000042601-mRNA-1"/>
    <property type="gene ID" value="SMUV_0000042601"/>
</dbReference>
<sequence length="299" mass="33596">MNSLGLISLTLIVAAQSAPVFVGDYGGNFWRALSEWSSMKAYKKASYDLSKYFCAPEFRVRHQRDTNSTRLKRNIGCSQPCFCQQPNCCCKPICLQIQLPQGQLQLQPQSQFQLPFPLQLQSQPNPCCCPQMCSQPSCSFGNPSSSCCKIQPPPACYTVQPPPQCMLLQPPPIPIMVQPPPVTCRVQSAPMCLRLQSQSLCCCNQNQQPTCNCCQQQPACSYQPACCGNRKRRSLDILRHKIMDKNAAETRALTSQMDNDKLQNNEGKQTESVVSRPERDANNFKTLFKVLEHVRSIFF</sequence>
<reference evidence="4" key="1">
    <citation type="submission" date="2016-04" db="UniProtKB">
        <authorList>
            <consortium name="WormBaseParasite"/>
        </authorList>
    </citation>
    <scope>IDENTIFICATION</scope>
</reference>
<feature type="region of interest" description="Disordered" evidence="1">
    <location>
        <begin position="254"/>
        <end position="277"/>
    </location>
</feature>
<accession>A0A0N5A8M2</accession>
<feature type="signal peptide" evidence="2">
    <location>
        <begin position="1"/>
        <end position="17"/>
    </location>
</feature>
<organism evidence="3 4">
    <name type="scientific">Syphacia muris</name>
    <dbReference type="NCBI Taxonomy" id="451379"/>
    <lineage>
        <taxon>Eukaryota</taxon>
        <taxon>Metazoa</taxon>
        <taxon>Ecdysozoa</taxon>
        <taxon>Nematoda</taxon>
        <taxon>Chromadorea</taxon>
        <taxon>Rhabditida</taxon>
        <taxon>Spirurina</taxon>
        <taxon>Oxyuridomorpha</taxon>
        <taxon>Oxyuroidea</taxon>
        <taxon>Oxyuridae</taxon>
        <taxon>Syphacia</taxon>
    </lineage>
</organism>
<dbReference type="AlphaFoldDB" id="A0A0N5A8M2"/>
<feature type="compositionally biased region" description="Polar residues" evidence="1">
    <location>
        <begin position="264"/>
        <end position="273"/>
    </location>
</feature>